<feature type="transmembrane region" description="Helical" evidence="6">
    <location>
        <begin position="304"/>
        <end position="327"/>
    </location>
</feature>
<gene>
    <name evidence="7" type="ORF">B5D82_09565</name>
</gene>
<dbReference type="OrthoDB" id="4761876at2"/>
<feature type="transmembrane region" description="Helical" evidence="6">
    <location>
        <begin position="459"/>
        <end position="479"/>
    </location>
</feature>
<keyword evidence="2" id="KW-1003">Cell membrane</keyword>
<feature type="transmembrane region" description="Helical" evidence="6">
    <location>
        <begin position="367"/>
        <end position="386"/>
    </location>
</feature>
<keyword evidence="8" id="KW-1185">Reference proteome</keyword>
<feature type="transmembrane region" description="Helical" evidence="6">
    <location>
        <begin position="392"/>
        <end position="414"/>
    </location>
</feature>
<feature type="transmembrane region" description="Helical" evidence="6">
    <location>
        <begin position="166"/>
        <end position="187"/>
    </location>
</feature>
<evidence type="ECO:0000313" key="7">
    <source>
        <dbReference type="EMBL" id="ASP47982.1"/>
    </source>
</evidence>
<keyword evidence="4 6" id="KW-1133">Transmembrane helix</keyword>
<accession>A0A222G8C4</accession>
<keyword evidence="5 6" id="KW-0472">Membrane</keyword>
<dbReference type="Proteomes" id="UP000202259">
    <property type="component" value="Chromosome"/>
</dbReference>
<dbReference type="EMBL" id="CP020465">
    <property type="protein sequence ID" value="ASP47982.1"/>
    <property type="molecule type" value="Genomic_DNA"/>
</dbReference>
<sequence>MKKQLLTSSLFRFLERGIVVITSFLLTPFFINELGSNHYGLWLLILSILGWFNVVDLGFPQAIQRQIVQALELNDKKRVNVIFSTGLVLFSVLGGLSVLILIGLTTVPAIFGVEGLDQITLVDILLVLSVKVLWGFMMNPFHGIFSGMLRFDIDANISSLNAIVKAVMVFLLLSDLNIWGAVVATLASDVLTNTLKIYYAKRLFPDLRFSFKLASKKEVIDLFSYSKHLVINGIANTVGTKSRPLIVTQLFDLSSLALVSIASNLIMHTSAFVSSITGVFSPLFNKKVARNENMELLFNQTTRINLFSSTVLFLSLFIFGKVFILLWVGQEFEYAINLLYLYVVSALFATFSSSANTVLFAQANHKYISVITIASVVLGLTLTIFLGLKFGLIGMAAGGVVNSLIFNVFAKIVLFKKYNNFNMRGLYWCLSKSVLITVIIGIAGSYLLDYLAIDTWLEFLMSATLAFPFIVVVCWILLLDKAIKKTLLTYAVERMPANIKQKFIKEL</sequence>
<dbReference type="AlphaFoldDB" id="A0A222G8C4"/>
<feature type="transmembrane region" description="Helical" evidence="6">
    <location>
        <begin position="426"/>
        <end position="447"/>
    </location>
</feature>
<feature type="transmembrane region" description="Helical" evidence="6">
    <location>
        <begin position="124"/>
        <end position="145"/>
    </location>
</feature>
<evidence type="ECO:0000256" key="2">
    <source>
        <dbReference type="ARBA" id="ARBA00022475"/>
    </source>
</evidence>
<dbReference type="RefSeq" id="WP_081151102.1">
    <property type="nucleotide sequence ID" value="NZ_CP020465.1"/>
</dbReference>
<feature type="transmembrane region" description="Helical" evidence="6">
    <location>
        <begin position="339"/>
        <end position="360"/>
    </location>
</feature>
<evidence type="ECO:0000313" key="8">
    <source>
        <dbReference type="Proteomes" id="UP000202259"/>
    </source>
</evidence>
<organism evidence="7 8">
    <name type="scientific">Cognaticolwellia beringensis</name>
    <dbReference type="NCBI Taxonomy" id="1967665"/>
    <lineage>
        <taxon>Bacteria</taxon>
        <taxon>Pseudomonadati</taxon>
        <taxon>Pseudomonadota</taxon>
        <taxon>Gammaproteobacteria</taxon>
        <taxon>Alteromonadales</taxon>
        <taxon>Colwelliaceae</taxon>
        <taxon>Cognaticolwellia</taxon>
    </lineage>
</organism>
<dbReference type="PANTHER" id="PTHR30250:SF26">
    <property type="entry name" value="PSMA PROTEIN"/>
    <property type="match status" value="1"/>
</dbReference>
<dbReference type="Pfam" id="PF01943">
    <property type="entry name" value="Polysacc_synt"/>
    <property type="match status" value="1"/>
</dbReference>
<evidence type="ECO:0000256" key="1">
    <source>
        <dbReference type="ARBA" id="ARBA00004651"/>
    </source>
</evidence>
<dbReference type="InterPro" id="IPR002797">
    <property type="entry name" value="Polysacc_synth"/>
</dbReference>
<reference evidence="7 8" key="1">
    <citation type="submission" date="2017-08" db="EMBL/GenBank/DDBJ databases">
        <title>Complete genome of Colwellia sp. NB097-1, a psychrophile bacterium ioslated from Bering Sea.</title>
        <authorList>
            <person name="Chen X."/>
        </authorList>
    </citation>
    <scope>NUCLEOTIDE SEQUENCE [LARGE SCALE GENOMIC DNA]</scope>
    <source>
        <strain evidence="7 8">NB097-1</strain>
    </source>
</reference>
<dbReference type="InterPro" id="IPR050833">
    <property type="entry name" value="Poly_Biosynth_Transport"/>
</dbReference>
<comment type="subcellular location">
    <subcellularLocation>
        <location evidence="1">Cell membrane</location>
        <topology evidence="1">Multi-pass membrane protein</topology>
    </subcellularLocation>
</comment>
<proteinExistence type="predicted"/>
<keyword evidence="3 6" id="KW-0812">Transmembrane</keyword>
<dbReference type="KEGG" id="cber:B5D82_09565"/>
<evidence type="ECO:0000256" key="5">
    <source>
        <dbReference type="ARBA" id="ARBA00023136"/>
    </source>
</evidence>
<feature type="transmembrane region" description="Helical" evidence="6">
    <location>
        <begin position="37"/>
        <end position="59"/>
    </location>
</feature>
<feature type="transmembrane region" description="Helical" evidence="6">
    <location>
        <begin position="79"/>
        <end position="104"/>
    </location>
</feature>
<evidence type="ECO:0000256" key="3">
    <source>
        <dbReference type="ARBA" id="ARBA00022692"/>
    </source>
</evidence>
<dbReference type="PANTHER" id="PTHR30250">
    <property type="entry name" value="PST FAMILY PREDICTED COLANIC ACID TRANSPORTER"/>
    <property type="match status" value="1"/>
</dbReference>
<evidence type="ECO:0000256" key="6">
    <source>
        <dbReference type="SAM" id="Phobius"/>
    </source>
</evidence>
<protein>
    <recommendedName>
        <fullName evidence="9">Polysaccharide biosynthesis protein C-terminal domain-containing protein</fullName>
    </recommendedName>
</protein>
<dbReference type="GO" id="GO:0005886">
    <property type="term" value="C:plasma membrane"/>
    <property type="evidence" value="ECO:0007669"/>
    <property type="project" value="UniProtKB-SubCell"/>
</dbReference>
<evidence type="ECO:0008006" key="9">
    <source>
        <dbReference type="Google" id="ProtNLM"/>
    </source>
</evidence>
<feature type="transmembrane region" description="Helical" evidence="6">
    <location>
        <begin position="12"/>
        <end position="31"/>
    </location>
</feature>
<feature type="transmembrane region" description="Helical" evidence="6">
    <location>
        <begin position="265"/>
        <end position="284"/>
    </location>
</feature>
<evidence type="ECO:0000256" key="4">
    <source>
        <dbReference type="ARBA" id="ARBA00022989"/>
    </source>
</evidence>
<name>A0A222G8C4_9GAMM</name>